<dbReference type="RefSeq" id="WP_155479143.1">
    <property type="nucleotide sequence ID" value="NZ_WNKV01000004.1"/>
</dbReference>
<proteinExistence type="predicted"/>
<comment type="caution">
    <text evidence="3">The sequence shown here is derived from an EMBL/GenBank/DDBJ whole genome shotgun (WGS) entry which is preliminary data.</text>
</comment>
<feature type="domain" description="Phage capsid-like C-terminal" evidence="2">
    <location>
        <begin position="151"/>
        <end position="421"/>
    </location>
</feature>
<sequence length="429" mass="46096">MNRNLLIATLGVACLVVVCLVLFGVPVFTAGDAVSMADIHWTFAEGGAAVTAADILKKFETNHSEVTDALKRAGMKHDEIAARLTELEQKAARRGSAGAEVPETWGHQVARQLAGQGQARINSNFKGRARFEVKTVATLTSANGGAAGDAGALVTPDRQSSVIELPRRKLKMRDVFAPGQTTSNLIEWPRHNARSNNAATVAEGALKPQSDMTFEMGSWPVRTIAHWVLASRQMLDDAPQLQSLIDSDLRYGLDDVEDGQLLNGGGTGTDLSGVYTNATAFSPPIQFTAAGNLTKIDVLLLAIAQLQALKHEPDFIAINPLDWADIQAIKTDDGAYLGQGPFSAQAAVLWRLPVVETTSMTLDRFLVGSGKRGAQIFDRQESTVEISTEDSDNFRKNLVTVLAEKRLAFVIKRNDAFVKGAFTDALAAA</sequence>
<dbReference type="EMBL" id="WNKV01000004">
    <property type="protein sequence ID" value="MTW16098.1"/>
    <property type="molecule type" value="Genomic_DNA"/>
</dbReference>
<protein>
    <submittedName>
        <fullName evidence="3">Phage major capsid protein</fullName>
    </submittedName>
</protein>
<evidence type="ECO:0000256" key="1">
    <source>
        <dbReference type="ARBA" id="ARBA00004328"/>
    </source>
</evidence>
<gene>
    <name evidence="3" type="ORF">GJ689_07740</name>
</gene>
<dbReference type="InterPro" id="IPR024455">
    <property type="entry name" value="Phage_capsid"/>
</dbReference>
<dbReference type="SUPFAM" id="SSF56563">
    <property type="entry name" value="Major capsid protein gp5"/>
    <property type="match status" value="1"/>
</dbReference>
<dbReference type="Gene3D" id="3.30.2400.10">
    <property type="entry name" value="Major capsid protein gp5"/>
    <property type="match status" value="1"/>
</dbReference>
<comment type="subcellular location">
    <subcellularLocation>
        <location evidence="1">Virion</location>
    </subcellularLocation>
</comment>
<dbReference type="Gene3D" id="3.30.2320.10">
    <property type="entry name" value="hypothetical protein PF0899 domain"/>
    <property type="match status" value="1"/>
</dbReference>
<dbReference type="AlphaFoldDB" id="A0A9X5ASH8"/>
<dbReference type="NCBIfam" id="TIGR01554">
    <property type="entry name" value="major_cap_HK97"/>
    <property type="match status" value="1"/>
</dbReference>
<organism evidence="3 4">
    <name type="scientific">Rhodoplanes serenus</name>
    <dbReference type="NCBI Taxonomy" id="200615"/>
    <lineage>
        <taxon>Bacteria</taxon>
        <taxon>Pseudomonadati</taxon>
        <taxon>Pseudomonadota</taxon>
        <taxon>Alphaproteobacteria</taxon>
        <taxon>Hyphomicrobiales</taxon>
        <taxon>Nitrobacteraceae</taxon>
        <taxon>Rhodoplanes</taxon>
    </lineage>
</organism>
<name>A0A9X5ASH8_9BRAD</name>
<dbReference type="InterPro" id="IPR054612">
    <property type="entry name" value="Phage_capsid-like_C"/>
</dbReference>
<reference evidence="3 4" key="1">
    <citation type="submission" date="2019-11" db="EMBL/GenBank/DDBJ databases">
        <title>Whole-genome sequence of Rhodoplanes serenus DSM 18633, type strain.</title>
        <authorList>
            <person name="Kyndt J.A."/>
            <person name="Meyer T.E."/>
        </authorList>
    </citation>
    <scope>NUCLEOTIDE SEQUENCE [LARGE SCALE GENOMIC DNA]</scope>
    <source>
        <strain evidence="3 4">DSM 18633</strain>
    </source>
</reference>
<evidence type="ECO:0000259" key="2">
    <source>
        <dbReference type="Pfam" id="PF05065"/>
    </source>
</evidence>
<dbReference type="Pfam" id="PF05065">
    <property type="entry name" value="Phage_capsid"/>
    <property type="match status" value="1"/>
</dbReference>
<evidence type="ECO:0000313" key="3">
    <source>
        <dbReference type="EMBL" id="MTW16098.1"/>
    </source>
</evidence>
<dbReference type="Proteomes" id="UP000438991">
    <property type="component" value="Unassembled WGS sequence"/>
</dbReference>
<evidence type="ECO:0000313" key="4">
    <source>
        <dbReference type="Proteomes" id="UP000438991"/>
    </source>
</evidence>
<accession>A0A9X5ASH8</accession>